<dbReference type="EMBL" id="JBHTKH010000012">
    <property type="protein sequence ID" value="MFD1055886.1"/>
    <property type="molecule type" value="Genomic_DNA"/>
</dbReference>
<dbReference type="InterPro" id="IPR003439">
    <property type="entry name" value="ABC_transporter-like_ATP-bd"/>
</dbReference>
<dbReference type="InterPro" id="IPR003593">
    <property type="entry name" value="AAA+_ATPase"/>
</dbReference>
<evidence type="ECO:0000256" key="3">
    <source>
        <dbReference type="ARBA" id="ARBA00022741"/>
    </source>
</evidence>
<dbReference type="Gene3D" id="3.40.50.300">
    <property type="entry name" value="P-loop containing nucleotide triphosphate hydrolases"/>
    <property type="match status" value="2"/>
</dbReference>
<comment type="caution">
    <text evidence="6">The sequence shown here is derived from an EMBL/GenBank/DDBJ whole genome shotgun (WGS) entry which is preliminary data.</text>
</comment>
<evidence type="ECO:0000259" key="5">
    <source>
        <dbReference type="PROSITE" id="PS50893"/>
    </source>
</evidence>
<dbReference type="RefSeq" id="WP_386053917.1">
    <property type="nucleotide sequence ID" value="NZ_JBHTKH010000012.1"/>
</dbReference>
<dbReference type="PROSITE" id="PS50893">
    <property type="entry name" value="ABC_TRANSPORTER_2"/>
    <property type="match status" value="2"/>
</dbReference>
<keyword evidence="7" id="KW-1185">Reference proteome</keyword>
<dbReference type="CDD" id="cd03216">
    <property type="entry name" value="ABC_Carb_Monos_I"/>
    <property type="match status" value="1"/>
</dbReference>
<gene>
    <name evidence="6" type="ORF">ACFQ2V_16350</name>
</gene>
<dbReference type="PANTHER" id="PTHR43790:SF9">
    <property type="entry name" value="GALACTOFURANOSE TRANSPORTER ATP-BINDING PROTEIN YTFR"/>
    <property type="match status" value="1"/>
</dbReference>
<evidence type="ECO:0000256" key="4">
    <source>
        <dbReference type="ARBA" id="ARBA00022840"/>
    </source>
</evidence>
<evidence type="ECO:0000313" key="7">
    <source>
        <dbReference type="Proteomes" id="UP001597046"/>
    </source>
</evidence>
<protein>
    <submittedName>
        <fullName evidence="6">Sugar ABC transporter ATP-binding protein</fullName>
    </submittedName>
</protein>
<evidence type="ECO:0000256" key="1">
    <source>
        <dbReference type="ARBA" id="ARBA00022448"/>
    </source>
</evidence>
<dbReference type="CDD" id="cd03215">
    <property type="entry name" value="ABC_Carb_Monos_II"/>
    <property type="match status" value="1"/>
</dbReference>
<evidence type="ECO:0000256" key="2">
    <source>
        <dbReference type="ARBA" id="ARBA00022737"/>
    </source>
</evidence>
<accession>A0ABW3MZ54</accession>
<dbReference type="InterPro" id="IPR027417">
    <property type="entry name" value="P-loop_NTPase"/>
</dbReference>
<keyword evidence="2" id="KW-0677">Repeat</keyword>
<dbReference type="SMART" id="SM00382">
    <property type="entry name" value="AAA"/>
    <property type="match status" value="2"/>
</dbReference>
<dbReference type="InterPro" id="IPR017871">
    <property type="entry name" value="ABC_transporter-like_CS"/>
</dbReference>
<dbReference type="Proteomes" id="UP001597046">
    <property type="component" value="Unassembled WGS sequence"/>
</dbReference>
<dbReference type="InterPro" id="IPR050107">
    <property type="entry name" value="ABC_carbohydrate_import_ATPase"/>
</dbReference>
<sequence length="537" mass="57657">MTAVTHEGTSALRIERLSKRFGGAHALDDVALEIRAGEIHGLLGENGSGKSTLIKVLAGYHTPEPGALISVGDVPVDGTLDQKQLRRLGLSFVHQDLGLIPSLTVTDNFMLVEQDELSPLRISWSRQRRRVAEALRSYGVDVDPAAVVEQLSPLQQALVAVVRAVGRREDDHPLRLLILDEPTVFLPAKEVGMLFSLMRRVAAEGAGVLFVTHDMGEVLEVTDRVTVLRDGRLRGTRETGATSERELIELILGHTWAQAHALQDRQDRRAGAELVQVSGLSGGGLHDISLSVHEGEVLGVTGLVGSGFEQLPYLLLGGKKADTGRLRVGAWEHDLTSLRASDAVAAGVVLVPGNRLADGVVADFTVSENMTLPVLPRFFRGGRLRRRNLVDHALGLMRRVDVRPLAPEAPISSLSGGNQQKAVIAKWLQLEPRLLILHEPTQGVDVGARAQIVKEIRSAAKAGTAVIVATSDYEHLEDAADRVLVLANGVLREELTGSQVSRHNISEKCLMSTSVASAGTLAAEATAHPADVDGARE</sequence>
<dbReference type="PROSITE" id="PS00211">
    <property type="entry name" value="ABC_TRANSPORTER_1"/>
    <property type="match status" value="1"/>
</dbReference>
<organism evidence="6 7">
    <name type="scientific">Terrabacter terrigena</name>
    <dbReference type="NCBI Taxonomy" id="574718"/>
    <lineage>
        <taxon>Bacteria</taxon>
        <taxon>Bacillati</taxon>
        <taxon>Actinomycetota</taxon>
        <taxon>Actinomycetes</taxon>
        <taxon>Micrococcales</taxon>
        <taxon>Intrasporangiaceae</taxon>
        <taxon>Terrabacter</taxon>
    </lineage>
</organism>
<keyword evidence="1" id="KW-0813">Transport</keyword>
<dbReference type="GO" id="GO:0005524">
    <property type="term" value="F:ATP binding"/>
    <property type="evidence" value="ECO:0007669"/>
    <property type="project" value="UniProtKB-KW"/>
</dbReference>
<dbReference type="Pfam" id="PF00005">
    <property type="entry name" value="ABC_tran"/>
    <property type="match status" value="2"/>
</dbReference>
<proteinExistence type="predicted"/>
<dbReference type="PANTHER" id="PTHR43790">
    <property type="entry name" value="CARBOHYDRATE TRANSPORT ATP-BINDING PROTEIN MG119-RELATED"/>
    <property type="match status" value="1"/>
</dbReference>
<dbReference type="SUPFAM" id="SSF52540">
    <property type="entry name" value="P-loop containing nucleoside triphosphate hydrolases"/>
    <property type="match status" value="2"/>
</dbReference>
<feature type="domain" description="ABC transporter" evidence="5">
    <location>
        <begin position="262"/>
        <end position="513"/>
    </location>
</feature>
<keyword evidence="3" id="KW-0547">Nucleotide-binding</keyword>
<keyword evidence="4 6" id="KW-0067">ATP-binding</keyword>
<evidence type="ECO:0000313" key="6">
    <source>
        <dbReference type="EMBL" id="MFD1055886.1"/>
    </source>
</evidence>
<feature type="domain" description="ABC transporter" evidence="5">
    <location>
        <begin position="12"/>
        <end position="255"/>
    </location>
</feature>
<name>A0ABW3MZ54_9MICO</name>
<reference evidence="7" key="1">
    <citation type="journal article" date="2019" name="Int. J. Syst. Evol. Microbiol.">
        <title>The Global Catalogue of Microorganisms (GCM) 10K type strain sequencing project: providing services to taxonomists for standard genome sequencing and annotation.</title>
        <authorList>
            <consortium name="The Broad Institute Genomics Platform"/>
            <consortium name="The Broad Institute Genome Sequencing Center for Infectious Disease"/>
            <person name="Wu L."/>
            <person name="Ma J."/>
        </authorList>
    </citation>
    <scope>NUCLEOTIDE SEQUENCE [LARGE SCALE GENOMIC DNA]</scope>
    <source>
        <strain evidence="7">CCUG 57508</strain>
    </source>
</reference>